<proteinExistence type="predicted"/>
<dbReference type="EMBL" id="NMUH01001539">
    <property type="protein sequence ID" value="MQL93265.1"/>
    <property type="molecule type" value="Genomic_DNA"/>
</dbReference>
<feature type="compositionally biased region" description="Basic and acidic residues" evidence="1">
    <location>
        <begin position="66"/>
        <end position="77"/>
    </location>
</feature>
<dbReference type="Proteomes" id="UP000652761">
    <property type="component" value="Unassembled WGS sequence"/>
</dbReference>
<feature type="non-terminal residue" evidence="2">
    <location>
        <position position="138"/>
    </location>
</feature>
<gene>
    <name evidence="2" type="ORF">Taro_025903</name>
</gene>
<dbReference type="AlphaFoldDB" id="A0A843VBG1"/>
<comment type="caution">
    <text evidence="2">The sequence shown here is derived from an EMBL/GenBank/DDBJ whole genome shotgun (WGS) entry which is preliminary data.</text>
</comment>
<evidence type="ECO:0000313" key="2">
    <source>
        <dbReference type="EMBL" id="MQL93265.1"/>
    </source>
</evidence>
<sequence>VVSGFYAMAEDHGLGCGFFQWVSDSCNRRRMQLGEEERGKHSVEDFQTLLEKEKFAADSNKELCERLRRKDSEEEGKKRKRGGGRGERERRKWSSGWSIGTDSEVDRSDPRPPPRRRRGSSLLDRVVGLGLSLLGGRI</sequence>
<protein>
    <submittedName>
        <fullName evidence="2">Uncharacterized protein</fullName>
    </submittedName>
</protein>
<reference evidence="2" key="1">
    <citation type="submission" date="2017-07" db="EMBL/GenBank/DDBJ databases">
        <title>Taro Niue Genome Assembly and Annotation.</title>
        <authorList>
            <person name="Atibalentja N."/>
            <person name="Keating K."/>
            <person name="Fields C.J."/>
        </authorList>
    </citation>
    <scope>NUCLEOTIDE SEQUENCE</scope>
    <source>
        <strain evidence="2">Niue_2</strain>
        <tissue evidence="2">Leaf</tissue>
    </source>
</reference>
<name>A0A843VBG1_COLES</name>
<feature type="region of interest" description="Disordered" evidence="1">
    <location>
        <begin position="66"/>
        <end position="122"/>
    </location>
</feature>
<evidence type="ECO:0000256" key="1">
    <source>
        <dbReference type="SAM" id="MobiDB-lite"/>
    </source>
</evidence>
<keyword evidence="3" id="KW-1185">Reference proteome</keyword>
<organism evidence="2 3">
    <name type="scientific">Colocasia esculenta</name>
    <name type="common">Wild taro</name>
    <name type="synonym">Arum esculentum</name>
    <dbReference type="NCBI Taxonomy" id="4460"/>
    <lineage>
        <taxon>Eukaryota</taxon>
        <taxon>Viridiplantae</taxon>
        <taxon>Streptophyta</taxon>
        <taxon>Embryophyta</taxon>
        <taxon>Tracheophyta</taxon>
        <taxon>Spermatophyta</taxon>
        <taxon>Magnoliopsida</taxon>
        <taxon>Liliopsida</taxon>
        <taxon>Araceae</taxon>
        <taxon>Aroideae</taxon>
        <taxon>Colocasieae</taxon>
        <taxon>Colocasia</taxon>
    </lineage>
</organism>
<evidence type="ECO:0000313" key="3">
    <source>
        <dbReference type="Proteomes" id="UP000652761"/>
    </source>
</evidence>
<accession>A0A843VBG1</accession>